<keyword evidence="2" id="KW-1185">Reference proteome</keyword>
<accession>A0A1A9URV0</accession>
<name>A0A1A9URV0_GLOAU</name>
<organism evidence="1 2">
    <name type="scientific">Glossina austeni</name>
    <name type="common">Savannah tsetse fly</name>
    <dbReference type="NCBI Taxonomy" id="7395"/>
    <lineage>
        <taxon>Eukaryota</taxon>
        <taxon>Metazoa</taxon>
        <taxon>Ecdysozoa</taxon>
        <taxon>Arthropoda</taxon>
        <taxon>Hexapoda</taxon>
        <taxon>Insecta</taxon>
        <taxon>Pterygota</taxon>
        <taxon>Neoptera</taxon>
        <taxon>Endopterygota</taxon>
        <taxon>Diptera</taxon>
        <taxon>Brachycera</taxon>
        <taxon>Muscomorpha</taxon>
        <taxon>Hippoboscoidea</taxon>
        <taxon>Glossinidae</taxon>
        <taxon>Glossina</taxon>
    </lineage>
</organism>
<reference evidence="1" key="1">
    <citation type="submission" date="2020-05" db="UniProtKB">
        <authorList>
            <consortium name="EnsemblMetazoa"/>
        </authorList>
    </citation>
    <scope>IDENTIFICATION</scope>
    <source>
        <strain evidence="1">TTRI</strain>
    </source>
</reference>
<dbReference type="AlphaFoldDB" id="A0A1A9URV0"/>
<evidence type="ECO:0000313" key="1">
    <source>
        <dbReference type="EnsemblMetazoa" id="GAUT013306-PA"/>
    </source>
</evidence>
<dbReference type="EnsemblMetazoa" id="GAUT013306-RA">
    <property type="protein sequence ID" value="GAUT013306-PA"/>
    <property type="gene ID" value="GAUT013306"/>
</dbReference>
<protein>
    <submittedName>
        <fullName evidence="1">Uncharacterized protein</fullName>
    </submittedName>
</protein>
<proteinExistence type="predicted"/>
<dbReference type="Proteomes" id="UP000078200">
    <property type="component" value="Unassembled WGS sequence"/>
</dbReference>
<dbReference type="VEuPathDB" id="VectorBase:GAUT013306"/>
<evidence type="ECO:0000313" key="2">
    <source>
        <dbReference type="Proteomes" id="UP000078200"/>
    </source>
</evidence>
<sequence length="160" mass="17168">MEIPRGSLVPSFLRRAVDSLYLHLDVIKLYVIILRLYTLMQGRGWLGMHGSWELTIPISCPSQISGAPGKNWSQCVLSSLAGISMQIASSYRSGIFRLHSSGCTITAWVSTISSSCSSPKPTTTQLTGSSLISTTGKDMAAAVYESNSMGSFNLIKAICG</sequence>